<feature type="compositionally biased region" description="Low complexity" evidence="1">
    <location>
        <begin position="515"/>
        <end position="531"/>
    </location>
</feature>
<feature type="compositionally biased region" description="Low complexity" evidence="1">
    <location>
        <begin position="571"/>
        <end position="598"/>
    </location>
</feature>
<organism evidence="3 4">
    <name type="scientific">Rugosimonospora acidiphila</name>
    <dbReference type="NCBI Taxonomy" id="556531"/>
    <lineage>
        <taxon>Bacteria</taxon>
        <taxon>Bacillati</taxon>
        <taxon>Actinomycetota</taxon>
        <taxon>Actinomycetes</taxon>
        <taxon>Micromonosporales</taxon>
        <taxon>Micromonosporaceae</taxon>
        <taxon>Rugosimonospora</taxon>
    </lineage>
</organism>
<feature type="transmembrane region" description="Helical" evidence="2">
    <location>
        <begin position="79"/>
        <end position="101"/>
    </location>
</feature>
<dbReference type="EMBL" id="BAABJQ010000004">
    <property type="protein sequence ID" value="GAA5181432.1"/>
    <property type="molecule type" value="Genomic_DNA"/>
</dbReference>
<protein>
    <submittedName>
        <fullName evidence="3">Uncharacterized protein</fullName>
    </submittedName>
</protein>
<comment type="caution">
    <text evidence="3">The sequence shown here is derived from an EMBL/GenBank/DDBJ whole genome shotgun (WGS) entry which is preliminary data.</text>
</comment>
<dbReference type="Proteomes" id="UP001501570">
    <property type="component" value="Unassembled WGS sequence"/>
</dbReference>
<feature type="compositionally biased region" description="Pro residues" evidence="1">
    <location>
        <begin position="532"/>
        <end position="542"/>
    </location>
</feature>
<keyword evidence="2" id="KW-0812">Transmembrane</keyword>
<feature type="region of interest" description="Disordered" evidence="1">
    <location>
        <begin position="448"/>
        <end position="469"/>
    </location>
</feature>
<reference evidence="4" key="1">
    <citation type="journal article" date="2019" name="Int. J. Syst. Evol. Microbiol.">
        <title>The Global Catalogue of Microorganisms (GCM) 10K type strain sequencing project: providing services to taxonomists for standard genome sequencing and annotation.</title>
        <authorList>
            <consortium name="The Broad Institute Genomics Platform"/>
            <consortium name="The Broad Institute Genome Sequencing Center for Infectious Disease"/>
            <person name="Wu L."/>
            <person name="Ma J."/>
        </authorList>
    </citation>
    <scope>NUCLEOTIDE SEQUENCE [LARGE SCALE GENOMIC DNA]</scope>
    <source>
        <strain evidence="4">JCM 18304</strain>
    </source>
</reference>
<keyword evidence="2" id="KW-1133">Transmembrane helix</keyword>
<evidence type="ECO:0000256" key="1">
    <source>
        <dbReference type="SAM" id="MobiDB-lite"/>
    </source>
</evidence>
<proteinExistence type="predicted"/>
<feature type="compositionally biased region" description="Low complexity" evidence="1">
    <location>
        <begin position="630"/>
        <end position="663"/>
    </location>
</feature>
<feature type="transmembrane region" description="Helical" evidence="2">
    <location>
        <begin position="372"/>
        <end position="392"/>
    </location>
</feature>
<name>A0ABP9RP41_9ACTN</name>
<keyword evidence="2" id="KW-0472">Membrane</keyword>
<gene>
    <name evidence="3" type="ORF">GCM10023322_16090</name>
</gene>
<feature type="transmembrane region" description="Helical" evidence="2">
    <location>
        <begin position="135"/>
        <end position="153"/>
    </location>
</feature>
<evidence type="ECO:0000256" key="2">
    <source>
        <dbReference type="SAM" id="Phobius"/>
    </source>
</evidence>
<evidence type="ECO:0000313" key="4">
    <source>
        <dbReference type="Proteomes" id="UP001501570"/>
    </source>
</evidence>
<keyword evidence="4" id="KW-1185">Reference proteome</keyword>
<feature type="transmembrane region" description="Helical" evidence="2">
    <location>
        <begin position="187"/>
        <end position="208"/>
    </location>
</feature>
<feature type="region of interest" description="Disordered" evidence="1">
    <location>
        <begin position="501"/>
        <end position="729"/>
    </location>
</feature>
<evidence type="ECO:0000313" key="3">
    <source>
        <dbReference type="EMBL" id="GAA5181432.1"/>
    </source>
</evidence>
<feature type="transmembrane region" description="Helical" evidence="2">
    <location>
        <begin position="50"/>
        <end position="67"/>
    </location>
</feature>
<feature type="compositionally biased region" description="Pro residues" evidence="1">
    <location>
        <begin position="551"/>
        <end position="570"/>
    </location>
</feature>
<feature type="compositionally biased region" description="Pro residues" evidence="1">
    <location>
        <begin position="678"/>
        <end position="715"/>
    </location>
</feature>
<accession>A0ABP9RP41</accession>
<feature type="transmembrane region" description="Helical" evidence="2">
    <location>
        <begin position="220"/>
        <end position="240"/>
    </location>
</feature>
<sequence>MIPAGSLSDVAVGLSSPTAAHRRQWWLRRTALGEATAVIETAAGVLFRHWPALFTLSFAGLGARALLTSAAVEASKVNAALGFLVFVLVPMTTLTSLVLMMRVVRGSLPWLFLAERRGSDAAGTPAAARGALLDHLGSVLIPFLAVYASYGYLKQDLSNYVYSVLYDAVFNNADIFNGGAIDVASRLPFSLTTSVVSVVVVSVVARFVLGKWKLAKRYGWLGIVGAYVEVIWISLVAGLLSQLNGTSHKWVEDRRVVHGLVSGLDAAVDHLGPLAGLGHAVLSIVGTLFDSVDTVIVVPVAWLAVGAVVYGYKIAPAEPLAIELQELLDRRWSRMPGVVRRVGAEAGASLRERFGPLIRGLQLLTRTGLRPMLLFCLAFVIIQPAATWLWEIERWLIGPHNLTQLWMPLSKTLSTFNDGVSLVLLVALLGSAVDRVLRVQQVEVSAPAASTARADAAAPMPSAPMPTSAMPSAAMPVAPMPVAPMPSSAMPVPSLVPAAPPRSWPPLPGSPAPPQASGGPSQAPGGPSQAPGGPPPGWPPSAPAQRSWPQPVAPMPPHPAPPHPVSPMPVPAQTMPPQSVPLQSVPSQSVPSQAVPLQAMPQRPVAQPAPPLNVQWQNPAPQPPLPRTAPPQQAYPQQAYPQQAYPQSAYPQPAYPQSAYPQPMAVPSVPPAQAQVLPSPPAAVAPPADPAPADPAPADPAPADPAPADPAPAVDPPTVEHPIVGPNAS</sequence>
<feature type="compositionally biased region" description="Pro residues" evidence="1">
    <location>
        <begin position="620"/>
        <end position="629"/>
    </location>
</feature>
<feature type="compositionally biased region" description="Pro residues" evidence="1">
    <location>
        <begin position="501"/>
        <end position="514"/>
    </location>
</feature>